<dbReference type="Proteomes" id="UP001271007">
    <property type="component" value="Unassembled WGS sequence"/>
</dbReference>
<dbReference type="AlphaFoldDB" id="A0AAJ0DA60"/>
<accession>A0AAJ0DA60</accession>
<dbReference type="PANTHER" id="PTHR47785">
    <property type="entry name" value="ZN(II)2CYS6 TRANSCRIPTION FACTOR (EUROFUNG)-RELATED-RELATED"/>
    <property type="match status" value="1"/>
</dbReference>
<dbReference type="CDD" id="cd12148">
    <property type="entry name" value="fungal_TF_MHR"/>
    <property type="match status" value="1"/>
</dbReference>
<evidence type="ECO:0008006" key="3">
    <source>
        <dbReference type="Google" id="ProtNLM"/>
    </source>
</evidence>
<dbReference type="InterPro" id="IPR053181">
    <property type="entry name" value="EcdB-like_regulator"/>
</dbReference>
<gene>
    <name evidence="1" type="ORF">LTR09_012353</name>
</gene>
<reference evidence="1" key="1">
    <citation type="submission" date="2023-04" db="EMBL/GenBank/DDBJ databases">
        <title>Black Yeasts Isolated from many extreme environments.</title>
        <authorList>
            <person name="Coleine C."/>
            <person name="Stajich J.E."/>
            <person name="Selbmann L."/>
        </authorList>
    </citation>
    <scope>NUCLEOTIDE SEQUENCE</scope>
    <source>
        <strain evidence="1">CCFEE 5312</strain>
    </source>
</reference>
<evidence type="ECO:0000313" key="2">
    <source>
        <dbReference type="Proteomes" id="UP001271007"/>
    </source>
</evidence>
<name>A0AAJ0DA60_9PEZI</name>
<dbReference type="EMBL" id="JAWDJX010000113">
    <property type="protein sequence ID" value="KAK3046127.1"/>
    <property type="molecule type" value="Genomic_DNA"/>
</dbReference>
<dbReference type="PANTHER" id="PTHR47785:SF5">
    <property type="entry name" value="ZN(II)2CYS6 TRANSCRIPTION FACTOR (EUROFUNG)"/>
    <property type="match status" value="1"/>
</dbReference>
<protein>
    <recommendedName>
        <fullName evidence="3">Transcription factor domain-containing protein</fullName>
    </recommendedName>
</protein>
<keyword evidence="2" id="KW-1185">Reference proteome</keyword>
<comment type="caution">
    <text evidence="1">The sequence shown here is derived from an EMBL/GenBank/DDBJ whole genome shotgun (WGS) entry which is preliminary data.</text>
</comment>
<proteinExistence type="predicted"/>
<evidence type="ECO:0000313" key="1">
    <source>
        <dbReference type="EMBL" id="KAK3046127.1"/>
    </source>
</evidence>
<organism evidence="1 2">
    <name type="scientific">Extremus antarcticus</name>
    <dbReference type="NCBI Taxonomy" id="702011"/>
    <lineage>
        <taxon>Eukaryota</taxon>
        <taxon>Fungi</taxon>
        <taxon>Dikarya</taxon>
        <taxon>Ascomycota</taxon>
        <taxon>Pezizomycotina</taxon>
        <taxon>Dothideomycetes</taxon>
        <taxon>Dothideomycetidae</taxon>
        <taxon>Mycosphaerellales</taxon>
        <taxon>Extremaceae</taxon>
        <taxon>Extremus</taxon>
    </lineage>
</organism>
<sequence>MSLVGVLFANDHAHDHGSESTSVPGGLIPPNEEHIPLLIDKFLQNVHTKNPVLDVEQLVKHARNIASQGLGWDAWSCLVLLASALGTIAKSFGATTIFPSSPSVGRATTQTTSAPDGTASQRELQQAESYFVLACRRLGSLQYSILGSQCYFFAGVYLMYTMRPLLSWQYFAQSSQLYQLHMKSTHGIAADISKLGELPIHHAHTPDIKRRRLEESMYWSCFKSECEFRVELPLPQSEIASYAHPQMFPSPPSPAGLDTNSEQDTGDLERTLSNCSTSNYSTIGSIQSTTSDGEDSELRQHAKQLCNEEESWYYYLTEIALRRIGNRIINTFFSQGQAAWLDVKPLLGIALEFDTQVSAWSANLPTAMQQWEMNDTIRAPTLASFLDGTRNPVTRELSWATDNRLLEMRSWLCQPFLYYFIHCQPPISFVPHLPDQDTFLSAVVKGTSNLTPENAAALHHFITSGIECALKVLDVRALRHRHHGLWYDMRSLMTASLILLAVVMSGHEAWIPSGASILWGHGFSGEEAIGGKIGRVMVEFLFWSAESSVLSRHRDVLDEVTRTVHRVWAERRMN</sequence>